<dbReference type="EMBL" id="CP133622">
    <property type="protein sequence ID" value="WMV54416.1"/>
    <property type="molecule type" value="Genomic_DNA"/>
</dbReference>
<accession>A0AAF0V0E2</accession>
<organism evidence="1 2">
    <name type="scientific">Solanum verrucosum</name>
    <dbReference type="NCBI Taxonomy" id="315347"/>
    <lineage>
        <taxon>Eukaryota</taxon>
        <taxon>Viridiplantae</taxon>
        <taxon>Streptophyta</taxon>
        <taxon>Embryophyta</taxon>
        <taxon>Tracheophyta</taxon>
        <taxon>Spermatophyta</taxon>
        <taxon>Magnoliopsida</taxon>
        <taxon>eudicotyledons</taxon>
        <taxon>Gunneridae</taxon>
        <taxon>Pentapetalae</taxon>
        <taxon>asterids</taxon>
        <taxon>lamiids</taxon>
        <taxon>Solanales</taxon>
        <taxon>Solanaceae</taxon>
        <taxon>Solanoideae</taxon>
        <taxon>Solaneae</taxon>
        <taxon>Solanum</taxon>
    </lineage>
</organism>
<proteinExistence type="predicted"/>
<dbReference type="Proteomes" id="UP001234989">
    <property type="component" value="Chromosome 11"/>
</dbReference>
<feature type="non-terminal residue" evidence="1">
    <location>
        <position position="53"/>
    </location>
</feature>
<protein>
    <submittedName>
        <fullName evidence="1">Uncharacterized protein</fullName>
    </submittedName>
</protein>
<evidence type="ECO:0000313" key="2">
    <source>
        <dbReference type="Proteomes" id="UP001234989"/>
    </source>
</evidence>
<dbReference type="AlphaFoldDB" id="A0AAF0V0E2"/>
<gene>
    <name evidence="1" type="ORF">MTR67_047801</name>
</gene>
<sequence>MWLELLMYYVISFLYHPEKANVVVDAFSQLLMGSVAYVEDDKKDLVRDVHKLA</sequence>
<evidence type="ECO:0000313" key="1">
    <source>
        <dbReference type="EMBL" id="WMV54416.1"/>
    </source>
</evidence>
<reference evidence="1" key="1">
    <citation type="submission" date="2023-08" db="EMBL/GenBank/DDBJ databases">
        <title>A de novo genome assembly of Solanum verrucosum Schlechtendal, a Mexican diploid species geographically isolated from the other diploid A-genome species in potato relatives.</title>
        <authorList>
            <person name="Hosaka K."/>
        </authorList>
    </citation>
    <scope>NUCLEOTIDE SEQUENCE</scope>
    <source>
        <tissue evidence="1">Young leaves</tissue>
    </source>
</reference>
<name>A0AAF0V0E2_SOLVR</name>
<keyword evidence="2" id="KW-1185">Reference proteome</keyword>